<evidence type="ECO:0000313" key="2">
    <source>
        <dbReference type="EMBL" id="GAA4488453.1"/>
    </source>
</evidence>
<organism evidence="2 3">
    <name type="scientific">Microbacterium panaciterrae</name>
    <dbReference type="NCBI Taxonomy" id="985759"/>
    <lineage>
        <taxon>Bacteria</taxon>
        <taxon>Bacillati</taxon>
        <taxon>Actinomycetota</taxon>
        <taxon>Actinomycetes</taxon>
        <taxon>Micrococcales</taxon>
        <taxon>Microbacteriaceae</taxon>
        <taxon>Microbacterium</taxon>
    </lineage>
</organism>
<name>A0ABP8PKL1_9MICO</name>
<feature type="transmembrane region" description="Helical" evidence="1">
    <location>
        <begin position="6"/>
        <end position="31"/>
    </location>
</feature>
<comment type="caution">
    <text evidence="2">The sequence shown here is derived from an EMBL/GenBank/DDBJ whole genome shotgun (WGS) entry which is preliminary data.</text>
</comment>
<evidence type="ECO:0008006" key="4">
    <source>
        <dbReference type="Google" id="ProtNLM"/>
    </source>
</evidence>
<evidence type="ECO:0000256" key="1">
    <source>
        <dbReference type="SAM" id="Phobius"/>
    </source>
</evidence>
<dbReference type="RefSeq" id="WP_345187946.1">
    <property type="nucleotide sequence ID" value="NZ_BAABGP010000018.1"/>
</dbReference>
<gene>
    <name evidence="2" type="ORF">GCM10023171_27900</name>
</gene>
<keyword evidence="1" id="KW-0812">Transmembrane</keyword>
<dbReference type="Proteomes" id="UP001500731">
    <property type="component" value="Unassembled WGS sequence"/>
</dbReference>
<keyword evidence="1" id="KW-1133">Transmembrane helix</keyword>
<evidence type="ECO:0000313" key="3">
    <source>
        <dbReference type="Proteomes" id="UP001500731"/>
    </source>
</evidence>
<keyword evidence="1" id="KW-0472">Membrane</keyword>
<reference evidence="3" key="1">
    <citation type="journal article" date="2019" name="Int. J. Syst. Evol. Microbiol.">
        <title>The Global Catalogue of Microorganisms (GCM) 10K type strain sequencing project: providing services to taxonomists for standard genome sequencing and annotation.</title>
        <authorList>
            <consortium name="The Broad Institute Genomics Platform"/>
            <consortium name="The Broad Institute Genome Sequencing Center for Infectious Disease"/>
            <person name="Wu L."/>
            <person name="Ma J."/>
        </authorList>
    </citation>
    <scope>NUCLEOTIDE SEQUENCE [LARGE SCALE GENOMIC DNA]</scope>
    <source>
        <strain evidence="3">JCM 17839</strain>
    </source>
</reference>
<dbReference type="EMBL" id="BAABGP010000018">
    <property type="protein sequence ID" value="GAA4488453.1"/>
    <property type="molecule type" value="Genomic_DNA"/>
</dbReference>
<sequence>MSVELLGVVIAAFAVLVTLGIGMFAGFAWIVRRIDRVDDKLSARIDGVEDELSARIHGVEVGLSEVKSELTEVKIAIARFEGPRPHLVVAR</sequence>
<protein>
    <recommendedName>
        <fullName evidence="4">DUF948 domain-containing protein</fullName>
    </recommendedName>
</protein>
<accession>A0ABP8PKL1</accession>
<keyword evidence="3" id="KW-1185">Reference proteome</keyword>
<proteinExistence type="predicted"/>